<dbReference type="Proteomes" id="UP000069906">
    <property type="component" value="Chromosome"/>
</dbReference>
<dbReference type="Pfam" id="PF14520">
    <property type="entry name" value="HHH_5"/>
    <property type="match status" value="1"/>
</dbReference>
<reference evidence="2 3" key="1">
    <citation type="journal article" date="2015" name="ISME J.">
        <title>Elemental sulfur and acetate can support life of a novel strictly anaerobic haloarchaeon.</title>
        <authorList>
            <person name="Sorokin D.Y."/>
            <person name="Kublanov I.V."/>
            <person name="Gavrilov S.N."/>
            <person name="Rojo D."/>
            <person name="Roman P."/>
            <person name="Golyshin P.N."/>
            <person name="Slepak V.Z."/>
            <person name="Smedile F."/>
            <person name="Ferrer M."/>
            <person name="Messina E."/>
            <person name="La Cono V."/>
            <person name="Yakimov M.M."/>
        </authorList>
    </citation>
    <scope>NUCLEOTIDE SEQUENCE [LARGE SCALE GENOMIC DNA]</scope>
    <source>
        <strain evidence="2 3">HSR2</strain>
    </source>
</reference>
<dbReference type="EMBL" id="CP008874">
    <property type="protein sequence ID" value="AKH97173.1"/>
    <property type="molecule type" value="Genomic_DNA"/>
</dbReference>
<dbReference type="PATRIC" id="fig|1604004.4.peg.708"/>
<dbReference type="InterPro" id="IPR010995">
    <property type="entry name" value="DNA_repair_Rad51/TF_NusA_a-hlx"/>
</dbReference>
<evidence type="ECO:0000256" key="1">
    <source>
        <dbReference type="SAM" id="MobiDB-lite"/>
    </source>
</evidence>
<dbReference type="GO" id="GO:0000166">
    <property type="term" value="F:nucleotide binding"/>
    <property type="evidence" value="ECO:0007669"/>
    <property type="project" value="InterPro"/>
</dbReference>
<keyword evidence="3" id="KW-1185">Reference proteome</keyword>
<protein>
    <recommendedName>
        <fullName evidence="4">Helix-hairpin-helix domain-containing protein</fullName>
    </recommendedName>
</protein>
<name>A0A0F7PCY9_9EURY</name>
<feature type="compositionally biased region" description="Acidic residues" evidence="1">
    <location>
        <begin position="44"/>
        <end position="70"/>
    </location>
</feature>
<proteinExistence type="predicted"/>
<evidence type="ECO:0008006" key="4">
    <source>
        <dbReference type="Google" id="ProtNLM"/>
    </source>
</evidence>
<dbReference type="AlphaFoldDB" id="A0A0F7PCY9"/>
<feature type="compositionally biased region" description="Basic and acidic residues" evidence="1">
    <location>
        <begin position="24"/>
        <end position="38"/>
    </location>
</feature>
<evidence type="ECO:0000313" key="2">
    <source>
        <dbReference type="EMBL" id="AKH97173.1"/>
    </source>
</evidence>
<feature type="compositionally biased region" description="Acidic residues" evidence="1">
    <location>
        <begin position="88"/>
        <end position="172"/>
    </location>
</feature>
<dbReference type="Gene3D" id="1.10.150.20">
    <property type="entry name" value="5' to 3' exonuclease, C-terminal subdomain"/>
    <property type="match status" value="1"/>
</dbReference>
<sequence>MDTILSLLGLNSKGNRGTSADQITVEREPEAKAERAVKEPVGAESEEGDDDLAETEVTDSENNDVAEIIEDAVAAETDSEAVDTPHGDDDDTERVEDDTAEVDSDEDDTAEVDSDEDDTAEVDSDEDDTAEIDGDEDDTAEVDAGEPSGTDDAETDVTADPDTGVSDDETAATDDRELTTEDASAGSVEEGEPLTDIKGIGPAYADRLTDAGVDDVATLVSADPDALSEDIDVSPKRIQRWIDRAQ</sequence>
<gene>
    <name evidence="2" type="ORF">HLASF_0677</name>
</gene>
<organism evidence="2 3">
    <name type="scientific">Halanaeroarchaeum sulfurireducens</name>
    <dbReference type="NCBI Taxonomy" id="1604004"/>
    <lineage>
        <taxon>Archaea</taxon>
        <taxon>Methanobacteriati</taxon>
        <taxon>Methanobacteriota</taxon>
        <taxon>Stenosarchaea group</taxon>
        <taxon>Halobacteria</taxon>
        <taxon>Halobacteriales</taxon>
        <taxon>Halobacteriaceae</taxon>
        <taxon>Halanaeroarchaeum</taxon>
    </lineage>
</organism>
<dbReference type="SUPFAM" id="SSF47794">
    <property type="entry name" value="Rad51 N-terminal domain-like"/>
    <property type="match status" value="1"/>
</dbReference>
<dbReference type="KEGG" id="hsu:HLASF_0677"/>
<evidence type="ECO:0000313" key="3">
    <source>
        <dbReference type="Proteomes" id="UP000069906"/>
    </source>
</evidence>
<accession>A0A0F7PCY9</accession>
<dbReference type="HOGENOM" id="CLU_1127055_0_0_2"/>
<feature type="compositionally biased region" description="Polar residues" evidence="1">
    <location>
        <begin position="12"/>
        <end position="22"/>
    </location>
</feature>
<feature type="region of interest" description="Disordered" evidence="1">
    <location>
        <begin position="1"/>
        <end position="199"/>
    </location>
</feature>